<keyword evidence="5 6" id="KW-0472">Membrane</keyword>
<keyword evidence="8" id="KW-1185">Reference proteome</keyword>
<dbReference type="KEGG" id="tvr:TVD_11985"/>
<sequence>MTETLIQSPLALGLLFVALGLVAGIPAGMFGIGGGLILVPVFVAVFSLLAFDSASLVQLAVGSSLGAIIPTAILSARAHHRRGGVDGAAVRRLLPGIIVGALIGAWLATRIDSDHLGRIFGAFEVAIGIWMLLNIQPPEAPVPRRSVWLGGGALIGAISSLIGIGGGTLTTPFLVSQGLELRRAIGSAAALGVPISVGASLVFALPQWTDPAYQAPEWALGYLYLPAILGVVIGTSISVRGGVWLTHHLPVAHLRRGFAGILILAGLLMLIR</sequence>
<feature type="transmembrane region" description="Helical" evidence="6">
    <location>
        <begin position="251"/>
        <end position="271"/>
    </location>
</feature>
<proteinExistence type="inferred from homology"/>
<evidence type="ECO:0000256" key="6">
    <source>
        <dbReference type="RuleBase" id="RU363041"/>
    </source>
</evidence>
<evidence type="ECO:0000256" key="3">
    <source>
        <dbReference type="ARBA" id="ARBA00022692"/>
    </source>
</evidence>
<dbReference type="RefSeq" id="WP_047251688.1">
    <property type="nucleotide sequence ID" value="NZ_CP011367.1"/>
</dbReference>
<dbReference type="InterPro" id="IPR002781">
    <property type="entry name" value="TM_pro_TauE-like"/>
</dbReference>
<dbReference type="PANTHER" id="PTHR43483">
    <property type="entry name" value="MEMBRANE TRANSPORTER PROTEIN HI_0806-RELATED"/>
    <property type="match status" value="1"/>
</dbReference>
<comment type="similarity">
    <text evidence="2 6">Belongs to the 4-toluene sulfonate uptake permease (TSUP) (TC 2.A.102) family.</text>
</comment>
<feature type="transmembrane region" description="Helical" evidence="6">
    <location>
        <begin position="147"/>
        <end position="164"/>
    </location>
</feature>
<dbReference type="EMBL" id="CP011367">
    <property type="protein sequence ID" value="AKJ96028.1"/>
    <property type="molecule type" value="Genomic_DNA"/>
</dbReference>
<dbReference type="Pfam" id="PF01925">
    <property type="entry name" value="TauE"/>
    <property type="match status" value="1"/>
</dbReference>
<evidence type="ECO:0000256" key="4">
    <source>
        <dbReference type="ARBA" id="ARBA00022989"/>
    </source>
</evidence>
<keyword evidence="6" id="KW-1003">Cell membrane</keyword>
<comment type="subcellular location">
    <subcellularLocation>
        <location evidence="6">Cell membrane</location>
        <topology evidence="6">Multi-pass membrane protein</topology>
    </subcellularLocation>
    <subcellularLocation>
        <location evidence="1">Membrane</location>
        <topology evidence="1">Multi-pass membrane protein</topology>
    </subcellularLocation>
</comment>
<dbReference type="PATRIC" id="fig|106634.4.peg.2442"/>
<feature type="transmembrane region" description="Helical" evidence="6">
    <location>
        <begin position="89"/>
        <end position="109"/>
    </location>
</feature>
<evidence type="ECO:0000256" key="1">
    <source>
        <dbReference type="ARBA" id="ARBA00004141"/>
    </source>
</evidence>
<feature type="transmembrane region" description="Helical" evidence="6">
    <location>
        <begin position="218"/>
        <end position="239"/>
    </location>
</feature>
<dbReference type="Proteomes" id="UP000064201">
    <property type="component" value="Chromosome"/>
</dbReference>
<keyword evidence="3 6" id="KW-0812">Transmembrane</keyword>
<dbReference type="AlphaFoldDB" id="A0A0G3G453"/>
<organism evidence="7 8">
    <name type="scientific">Thioalkalivibrio versutus</name>
    <dbReference type="NCBI Taxonomy" id="106634"/>
    <lineage>
        <taxon>Bacteria</taxon>
        <taxon>Pseudomonadati</taxon>
        <taxon>Pseudomonadota</taxon>
        <taxon>Gammaproteobacteria</taxon>
        <taxon>Chromatiales</taxon>
        <taxon>Ectothiorhodospiraceae</taxon>
        <taxon>Thioalkalivibrio</taxon>
    </lineage>
</organism>
<evidence type="ECO:0000313" key="7">
    <source>
        <dbReference type="EMBL" id="AKJ96028.1"/>
    </source>
</evidence>
<feature type="transmembrane region" description="Helical" evidence="6">
    <location>
        <begin position="57"/>
        <end position="77"/>
    </location>
</feature>
<keyword evidence="4 6" id="KW-1133">Transmembrane helix</keyword>
<dbReference type="OrthoDB" id="457670at2"/>
<feature type="transmembrane region" description="Helical" evidence="6">
    <location>
        <begin position="6"/>
        <end position="25"/>
    </location>
</feature>
<gene>
    <name evidence="7" type="ORF">TVD_11985</name>
</gene>
<dbReference type="GO" id="GO:0005886">
    <property type="term" value="C:plasma membrane"/>
    <property type="evidence" value="ECO:0007669"/>
    <property type="project" value="UniProtKB-SubCell"/>
</dbReference>
<dbReference type="PANTHER" id="PTHR43483:SF3">
    <property type="entry name" value="MEMBRANE TRANSPORTER PROTEIN HI_0806-RELATED"/>
    <property type="match status" value="1"/>
</dbReference>
<evidence type="ECO:0000256" key="5">
    <source>
        <dbReference type="ARBA" id="ARBA00023136"/>
    </source>
</evidence>
<feature type="transmembrane region" description="Helical" evidence="6">
    <location>
        <begin position="115"/>
        <end position="135"/>
    </location>
</feature>
<reference evidence="7 8" key="1">
    <citation type="submission" date="2015-04" db="EMBL/GenBank/DDBJ databases">
        <title>Complete Sequence for the Genome of the Thioalkalivibrio versutus D301.</title>
        <authorList>
            <person name="Mu T."/>
            <person name="Zhou J."/>
            <person name="Xu X."/>
        </authorList>
    </citation>
    <scope>NUCLEOTIDE SEQUENCE [LARGE SCALE GENOMIC DNA]</scope>
    <source>
        <strain evidence="7 8">D301</strain>
    </source>
</reference>
<name>A0A0G3G453_9GAMM</name>
<feature type="transmembrane region" description="Helical" evidence="6">
    <location>
        <begin position="184"/>
        <end position="206"/>
    </location>
</feature>
<evidence type="ECO:0000313" key="8">
    <source>
        <dbReference type="Proteomes" id="UP000064201"/>
    </source>
</evidence>
<accession>A0A0G3G453</accession>
<protein>
    <recommendedName>
        <fullName evidence="6">Probable membrane transporter protein</fullName>
    </recommendedName>
</protein>
<evidence type="ECO:0000256" key="2">
    <source>
        <dbReference type="ARBA" id="ARBA00009142"/>
    </source>
</evidence>